<evidence type="ECO:0000313" key="7">
    <source>
        <dbReference type="Proteomes" id="UP001500979"/>
    </source>
</evidence>
<evidence type="ECO:0000256" key="2">
    <source>
        <dbReference type="ARBA" id="ARBA00023125"/>
    </source>
</evidence>
<dbReference type="PANTHER" id="PTHR38465">
    <property type="entry name" value="HTH-TYPE TRANSCRIPTIONAL REGULATOR MJ1563-RELATED"/>
    <property type="match status" value="1"/>
</dbReference>
<comment type="caution">
    <text evidence="6">The sequence shown here is derived from an EMBL/GenBank/DDBJ whole genome shotgun (WGS) entry which is preliminary data.</text>
</comment>
<dbReference type="Gene3D" id="1.10.287.160">
    <property type="entry name" value="HR1 repeat"/>
    <property type="match status" value="1"/>
</dbReference>
<evidence type="ECO:0000256" key="1">
    <source>
        <dbReference type="ARBA" id="ARBA00023015"/>
    </source>
</evidence>
<dbReference type="Gene3D" id="1.10.10.10">
    <property type="entry name" value="Winged helix-like DNA-binding domain superfamily/Winged helix DNA-binding domain"/>
    <property type="match status" value="1"/>
</dbReference>
<dbReference type="PANTHER" id="PTHR38465:SF2">
    <property type="entry name" value="HTH-TYPE TRANSCRIPTIONAL REGULATOR MMPR5"/>
    <property type="match status" value="1"/>
</dbReference>
<proteinExistence type="predicted"/>
<dbReference type="InterPro" id="IPR011991">
    <property type="entry name" value="ArsR-like_HTH"/>
</dbReference>
<dbReference type="CDD" id="cd00090">
    <property type="entry name" value="HTH_ARSR"/>
    <property type="match status" value="1"/>
</dbReference>
<reference evidence="6 7" key="1">
    <citation type="journal article" date="2019" name="Int. J. Syst. Evol. Microbiol.">
        <title>The Global Catalogue of Microorganisms (GCM) 10K type strain sequencing project: providing services to taxonomists for standard genome sequencing and annotation.</title>
        <authorList>
            <consortium name="The Broad Institute Genomics Platform"/>
            <consortium name="The Broad Institute Genome Sequencing Center for Infectious Disease"/>
            <person name="Wu L."/>
            <person name="Ma J."/>
        </authorList>
    </citation>
    <scope>NUCLEOTIDE SEQUENCE [LARGE SCALE GENOMIC DNA]</scope>
    <source>
        <strain evidence="6 7">JCM 9383</strain>
    </source>
</reference>
<dbReference type="EMBL" id="BAAAUX010000002">
    <property type="protein sequence ID" value="GAA2774884.1"/>
    <property type="molecule type" value="Genomic_DNA"/>
</dbReference>
<keyword evidence="2" id="KW-0238">DNA-binding</keyword>
<keyword evidence="3" id="KW-0804">Transcription</keyword>
<feature type="region of interest" description="Disordered" evidence="4">
    <location>
        <begin position="153"/>
        <end position="173"/>
    </location>
</feature>
<keyword evidence="1" id="KW-0805">Transcription regulation</keyword>
<keyword evidence="7" id="KW-1185">Reference proteome</keyword>
<dbReference type="InterPro" id="IPR036390">
    <property type="entry name" value="WH_DNA-bd_sf"/>
</dbReference>
<evidence type="ECO:0000259" key="5">
    <source>
        <dbReference type="Pfam" id="PF12802"/>
    </source>
</evidence>
<accession>A0ABN3V1J6</accession>
<sequence>MSKPAERDEQAVGQFVENAAMTFAEWGFSRMAARVLLTMTTSDEEALTAADLAERLAVSPPAISGAVRYLMQLGIVERRPVPGSRRDSYRLRDDAWYVSAGTIGGVYQTLADLTDDGVRALGSEPSPALDRVRDMRDFFRFVHDEMDGLLERWRQSKKDRATRDRATKDRTDS</sequence>
<feature type="domain" description="HTH marR-type" evidence="5">
    <location>
        <begin position="26"/>
        <end position="86"/>
    </location>
</feature>
<dbReference type="SUPFAM" id="SSF46785">
    <property type="entry name" value="Winged helix' DNA-binding domain"/>
    <property type="match status" value="1"/>
</dbReference>
<evidence type="ECO:0000256" key="3">
    <source>
        <dbReference type="ARBA" id="ARBA00023163"/>
    </source>
</evidence>
<protein>
    <submittedName>
        <fullName evidence="6">MarR family transcriptional regulator</fullName>
    </submittedName>
</protein>
<dbReference type="RefSeq" id="WP_344677538.1">
    <property type="nucleotide sequence ID" value="NZ_BAAAUX010000002.1"/>
</dbReference>
<name>A0ABN3V1J6_9PSEU</name>
<dbReference type="Pfam" id="PF12802">
    <property type="entry name" value="MarR_2"/>
    <property type="match status" value="1"/>
</dbReference>
<evidence type="ECO:0000256" key="4">
    <source>
        <dbReference type="SAM" id="MobiDB-lite"/>
    </source>
</evidence>
<dbReference type="InterPro" id="IPR052362">
    <property type="entry name" value="HTH-GbsR_regulator"/>
</dbReference>
<dbReference type="Proteomes" id="UP001500979">
    <property type="component" value="Unassembled WGS sequence"/>
</dbReference>
<organism evidence="6 7">
    <name type="scientific">Saccharopolyspora taberi</name>
    <dbReference type="NCBI Taxonomy" id="60895"/>
    <lineage>
        <taxon>Bacteria</taxon>
        <taxon>Bacillati</taxon>
        <taxon>Actinomycetota</taxon>
        <taxon>Actinomycetes</taxon>
        <taxon>Pseudonocardiales</taxon>
        <taxon>Pseudonocardiaceae</taxon>
        <taxon>Saccharopolyspora</taxon>
    </lineage>
</organism>
<gene>
    <name evidence="6" type="ORF">GCM10010470_03630</name>
</gene>
<dbReference type="InterPro" id="IPR036388">
    <property type="entry name" value="WH-like_DNA-bd_sf"/>
</dbReference>
<evidence type="ECO:0000313" key="6">
    <source>
        <dbReference type="EMBL" id="GAA2774884.1"/>
    </source>
</evidence>
<dbReference type="InterPro" id="IPR000835">
    <property type="entry name" value="HTH_MarR-typ"/>
</dbReference>